<dbReference type="PANTHER" id="PTHR23501:SF197">
    <property type="entry name" value="COMD"/>
    <property type="match status" value="1"/>
</dbReference>
<feature type="domain" description="Major facilitator superfamily (MFS) profile" evidence="6">
    <location>
        <begin position="17"/>
        <end position="492"/>
    </location>
</feature>
<feature type="transmembrane region" description="Helical" evidence="5">
    <location>
        <begin position="364"/>
        <end position="383"/>
    </location>
</feature>
<feature type="transmembrane region" description="Helical" evidence="5">
    <location>
        <begin position="144"/>
        <end position="163"/>
    </location>
</feature>
<evidence type="ECO:0000256" key="5">
    <source>
        <dbReference type="SAM" id="Phobius"/>
    </source>
</evidence>
<evidence type="ECO:0000256" key="1">
    <source>
        <dbReference type="ARBA" id="ARBA00004141"/>
    </source>
</evidence>
<feature type="transmembrane region" description="Helical" evidence="5">
    <location>
        <begin position="334"/>
        <end position="352"/>
    </location>
</feature>
<feature type="transmembrane region" description="Helical" evidence="5">
    <location>
        <begin position="203"/>
        <end position="228"/>
    </location>
</feature>
<feature type="transmembrane region" description="Helical" evidence="5">
    <location>
        <begin position="169"/>
        <end position="191"/>
    </location>
</feature>
<accession>A0ABW5QP16</accession>
<evidence type="ECO:0000256" key="3">
    <source>
        <dbReference type="ARBA" id="ARBA00022989"/>
    </source>
</evidence>
<dbReference type="RefSeq" id="WP_386834728.1">
    <property type="nucleotide sequence ID" value="NZ_JBHUNP010000001.1"/>
</dbReference>
<keyword evidence="4 5" id="KW-0472">Membrane</keyword>
<keyword evidence="8" id="KW-1185">Reference proteome</keyword>
<dbReference type="Gene3D" id="1.20.1250.20">
    <property type="entry name" value="MFS general substrate transporter like domains"/>
    <property type="match status" value="1"/>
</dbReference>
<feature type="transmembrane region" description="Helical" evidence="5">
    <location>
        <begin position="307"/>
        <end position="327"/>
    </location>
</feature>
<comment type="subcellular location">
    <subcellularLocation>
        <location evidence="1">Membrane</location>
        <topology evidence="1">Multi-pass membrane protein</topology>
    </subcellularLocation>
</comment>
<feature type="transmembrane region" description="Helical" evidence="5">
    <location>
        <begin position="271"/>
        <end position="295"/>
    </location>
</feature>
<dbReference type="SUPFAM" id="SSF103473">
    <property type="entry name" value="MFS general substrate transporter"/>
    <property type="match status" value="1"/>
</dbReference>
<dbReference type="PROSITE" id="PS50850">
    <property type="entry name" value="MFS"/>
    <property type="match status" value="1"/>
</dbReference>
<feature type="transmembrane region" description="Helical" evidence="5">
    <location>
        <begin position="114"/>
        <end position="132"/>
    </location>
</feature>
<dbReference type="CDD" id="cd17502">
    <property type="entry name" value="MFS_Azr1_MDR_like"/>
    <property type="match status" value="1"/>
</dbReference>
<evidence type="ECO:0000313" key="7">
    <source>
        <dbReference type="EMBL" id="MFD2649251.1"/>
    </source>
</evidence>
<dbReference type="Pfam" id="PF07690">
    <property type="entry name" value="MFS_1"/>
    <property type="match status" value="1"/>
</dbReference>
<proteinExistence type="predicted"/>
<evidence type="ECO:0000313" key="8">
    <source>
        <dbReference type="Proteomes" id="UP001597521"/>
    </source>
</evidence>
<dbReference type="InterPro" id="IPR020846">
    <property type="entry name" value="MFS_dom"/>
</dbReference>
<feature type="transmembrane region" description="Helical" evidence="5">
    <location>
        <begin position="12"/>
        <end position="31"/>
    </location>
</feature>
<reference evidence="8" key="1">
    <citation type="journal article" date="2019" name="Int. J. Syst. Evol. Microbiol.">
        <title>The Global Catalogue of Microorganisms (GCM) 10K type strain sequencing project: providing services to taxonomists for standard genome sequencing and annotation.</title>
        <authorList>
            <consortium name="The Broad Institute Genomics Platform"/>
            <consortium name="The Broad Institute Genome Sequencing Center for Infectious Disease"/>
            <person name="Wu L."/>
            <person name="Ma J."/>
        </authorList>
    </citation>
    <scope>NUCLEOTIDE SEQUENCE [LARGE SCALE GENOMIC DNA]</scope>
    <source>
        <strain evidence="8">CCM 7427</strain>
    </source>
</reference>
<dbReference type="Proteomes" id="UP001597521">
    <property type="component" value="Unassembled WGS sequence"/>
</dbReference>
<evidence type="ECO:0000256" key="4">
    <source>
        <dbReference type="ARBA" id="ARBA00023136"/>
    </source>
</evidence>
<comment type="caution">
    <text evidence="7">The sequence shown here is derived from an EMBL/GenBank/DDBJ whole genome shotgun (WGS) entry which is preliminary data.</text>
</comment>
<gene>
    <name evidence="7" type="ORF">ACFSX5_15790</name>
</gene>
<protein>
    <submittedName>
        <fullName evidence="7">MDR family MFS transporter</fullName>
    </submittedName>
</protein>
<dbReference type="PRINTS" id="PR01036">
    <property type="entry name" value="TCRTETB"/>
</dbReference>
<keyword evidence="3 5" id="KW-1133">Transmembrane helix</keyword>
<feature type="transmembrane region" description="Helical" evidence="5">
    <location>
        <begin position="51"/>
        <end position="70"/>
    </location>
</feature>
<dbReference type="InterPro" id="IPR011701">
    <property type="entry name" value="MFS"/>
</dbReference>
<keyword evidence="2 5" id="KW-0812">Transmembrane</keyword>
<feature type="transmembrane region" description="Helical" evidence="5">
    <location>
        <begin position="404"/>
        <end position="426"/>
    </location>
</feature>
<feature type="transmembrane region" description="Helical" evidence="5">
    <location>
        <begin position="234"/>
        <end position="251"/>
    </location>
</feature>
<dbReference type="InterPro" id="IPR036259">
    <property type="entry name" value="MFS_trans_sf"/>
</dbReference>
<evidence type="ECO:0000259" key="6">
    <source>
        <dbReference type="PROSITE" id="PS50850"/>
    </source>
</evidence>
<feature type="transmembrane region" description="Helical" evidence="5">
    <location>
        <begin position="469"/>
        <end position="487"/>
    </location>
</feature>
<feature type="transmembrane region" description="Helical" evidence="5">
    <location>
        <begin position="82"/>
        <end position="108"/>
    </location>
</feature>
<name>A0ABW5QP16_9HYPH</name>
<dbReference type="EMBL" id="JBHUNP010000001">
    <property type="protein sequence ID" value="MFD2649251.1"/>
    <property type="molecule type" value="Genomic_DNA"/>
</dbReference>
<dbReference type="PANTHER" id="PTHR23501">
    <property type="entry name" value="MAJOR FACILITATOR SUPERFAMILY"/>
    <property type="match status" value="1"/>
</dbReference>
<dbReference type="Gene3D" id="1.20.1720.10">
    <property type="entry name" value="Multidrug resistance protein D"/>
    <property type="match status" value="1"/>
</dbReference>
<sequence>MATPAQPEAAPTSVPLIIGAVAVTLLLASLGQTIVSTALPVIVGELGGLEHLTWVVIAYLLSSTVVAPIYGKLGDLYGRKIVLQVAIVVFLGGALLSALANSMTFLIIARAIQGLGGGGLMVVAMAVVADVIPPRQRGKIQGVFGAVFGVSTVAGPLLGGFIVEHSSWQWIFLINLPLGILALVVIGLVLKPNPNRISHKVDYLGFALLTADLSAFVLATSLGGITFAWTSPEIISLVTAAVLLLAGFAFVEARAAEPVLPLPLFRNNTFLVTNAVGFLVGMAMFGSITFLPMYLQLAKGVSPTNSALQLVPMMVGLIGASTLSGFLMSRTGRYRFLPMISTAVLVVGLVLLANMQLDTPDWQVAIYMLLVGAGIGPVNSTGVTATQNAVPRPLVGVATAGNTLFRQIGGSIGVSVFGAIFASGLASRLGGLMPEGSGVGAFNAQMLAALPEESRQTVLEAFAQALHPVFYTAAVAAFLAFVLVFFLRELPLATTLRHEPEAEIEAEEAGAAAAAGSPAGR</sequence>
<organism evidence="7 8">
    <name type="scientific">Devosia albogilva</name>
    <dbReference type="NCBI Taxonomy" id="429726"/>
    <lineage>
        <taxon>Bacteria</taxon>
        <taxon>Pseudomonadati</taxon>
        <taxon>Pseudomonadota</taxon>
        <taxon>Alphaproteobacteria</taxon>
        <taxon>Hyphomicrobiales</taxon>
        <taxon>Devosiaceae</taxon>
        <taxon>Devosia</taxon>
    </lineage>
</organism>
<evidence type="ECO:0000256" key="2">
    <source>
        <dbReference type="ARBA" id="ARBA00022692"/>
    </source>
</evidence>